<evidence type="ECO:0008006" key="4">
    <source>
        <dbReference type="Google" id="ProtNLM"/>
    </source>
</evidence>
<dbReference type="GeneID" id="7203270"/>
<gene>
    <name evidence="2" type="ORF">PHATRDRAFT_48104</name>
</gene>
<protein>
    <recommendedName>
        <fullName evidence="4">Isopenicillin N synthase-like Fe(2+) 2OG dioxygenase domain-containing protein</fullName>
    </recommendedName>
</protein>
<dbReference type="InParanoid" id="B7G603"/>
<dbReference type="KEGG" id="pti:PHATRDRAFT_48104"/>
<organism evidence="2 3">
    <name type="scientific">Phaeodactylum tricornutum (strain CCAP 1055/1)</name>
    <dbReference type="NCBI Taxonomy" id="556484"/>
    <lineage>
        <taxon>Eukaryota</taxon>
        <taxon>Sar</taxon>
        <taxon>Stramenopiles</taxon>
        <taxon>Ochrophyta</taxon>
        <taxon>Bacillariophyta</taxon>
        <taxon>Bacillariophyceae</taxon>
        <taxon>Bacillariophycidae</taxon>
        <taxon>Naviculales</taxon>
        <taxon>Phaeodactylaceae</taxon>
        <taxon>Phaeodactylum</taxon>
    </lineage>
</organism>
<accession>B7G603</accession>
<dbReference type="HOGENOM" id="CLU_751151_0_0_1"/>
<dbReference type="RefSeq" id="XP_002182491.1">
    <property type="nucleotide sequence ID" value="XM_002182455.1"/>
</dbReference>
<feature type="compositionally biased region" description="Polar residues" evidence="1">
    <location>
        <begin position="217"/>
        <end position="227"/>
    </location>
</feature>
<feature type="region of interest" description="Disordered" evidence="1">
    <location>
        <begin position="204"/>
        <end position="227"/>
    </location>
</feature>
<evidence type="ECO:0000313" key="2">
    <source>
        <dbReference type="EMBL" id="EEC45778.1"/>
    </source>
</evidence>
<dbReference type="InterPro" id="IPR027443">
    <property type="entry name" value="IPNS-like_sf"/>
</dbReference>
<evidence type="ECO:0000256" key="1">
    <source>
        <dbReference type="SAM" id="MobiDB-lite"/>
    </source>
</evidence>
<sequence>MTNNGRLRYIRTRRFGVLDSRLPPPPSPEAATTTVGCRGVDLLKTPLPVLELSNVLLHAQRHRTDQVRSQFDEFLRTHGFVFLTAPQSSQPGRIIRDLRDTVHHDLFPNQLEKNDELPTSQNIYWSEKNIPMYRLGYEFCEDGMREVFRVAAGRVDDQPWPDAGGRARSTTLRALGLVRHVCDTILDLLLSGQQTKIPIEAGAKSKDMAVRKPRPGSGSSTWWSPHGQSPSYTKQLVGTIPDRDEDYSVWYAMHYFNTTPLRGETIVTLKAHVDPSLLVVEPFLCPYTRGLQVWNRTTGTWMDVDGPASPVSSLWETGQEVMLLFGGKALGAACNLEPTLHRVVLGSEPRSTVIYEQKYGELFPPPISD</sequence>
<dbReference type="Proteomes" id="UP000000759">
    <property type="component" value="Chromosome 16"/>
</dbReference>
<reference evidence="2 3" key="1">
    <citation type="journal article" date="2008" name="Nature">
        <title>The Phaeodactylum genome reveals the evolutionary history of diatom genomes.</title>
        <authorList>
            <person name="Bowler C."/>
            <person name="Allen A.E."/>
            <person name="Badger J.H."/>
            <person name="Grimwood J."/>
            <person name="Jabbari K."/>
            <person name="Kuo A."/>
            <person name="Maheswari U."/>
            <person name="Martens C."/>
            <person name="Maumus F."/>
            <person name="Otillar R.P."/>
            <person name="Rayko E."/>
            <person name="Salamov A."/>
            <person name="Vandepoele K."/>
            <person name="Beszteri B."/>
            <person name="Gruber A."/>
            <person name="Heijde M."/>
            <person name="Katinka M."/>
            <person name="Mock T."/>
            <person name="Valentin K."/>
            <person name="Verret F."/>
            <person name="Berges J.A."/>
            <person name="Brownlee C."/>
            <person name="Cadoret J.P."/>
            <person name="Chiovitti A."/>
            <person name="Choi C.J."/>
            <person name="Coesel S."/>
            <person name="De Martino A."/>
            <person name="Detter J.C."/>
            <person name="Durkin C."/>
            <person name="Falciatore A."/>
            <person name="Fournet J."/>
            <person name="Haruta M."/>
            <person name="Huysman M.J."/>
            <person name="Jenkins B.D."/>
            <person name="Jiroutova K."/>
            <person name="Jorgensen R.E."/>
            <person name="Joubert Y."/>
            <person name="Kaplan A."/>
            <person name="Kroger N."/>
            <person name="Kroth P.G."/>
            <person name="La Roche J."/>
            <person name="Lindquist E."/>
            <person name="Lommer M."/>
            <person name="Martin-Jezequel V."/>
            <person name="Lopez P.J."/>
            <person name="Lucas S."/>
            <person name="Mangogna M."/>
            <person name="McGinnis K."/>
            <person name="Medlin L.K."/>
            <person name="Montsant A."/>
            <person name="Oudot-Le Secq M.P."/>
            <person name="Napoli C."/>
            <person name="Obornik M."/>
            <person name="Parker M.S."/>
            <person name="Petit J.L."/>
            <person name="Porcel B.M."/>
            <person name="Poulsen N."/>
            <person name="Robison M."/>
            <person name="Rychlewski L."/>
            <person name="Rynearson T.A."/>
            <person name="Schmutz J."/>
            <person name="Shapiro H."/>
            <person name="Siaut M."/>
            <person name="Stanley M."/>
            <person name="Sussman M.R."/>
            <person name="Taylor A.R."/>
            <person name="Vardi A."/>
            <person name="von Dassow P."/>
            <person name="Vyverman W."/>
            <person name="Willis A."/>
            <person name="Wyrwicz L.S."/>
            <person name="Rokhsar D.S."/>
            <person name="Weissenbach J."/>
            <person name="Armbrust E.V."/>
            <person name="Green B.R."/>
            <person name="Van de Peer Y."/>
            <person name="Grigoriev I.V."/>
        </authorList>
    </citation>
    <scope>NUCLEOTIDE SEQUENCE [LARGE SCALE GENOMIC DNA]</scope>
    <source>
        <strain evidence="2 3">CCAP 1055/1</strain>
    </source>
</reference>
<dbReference type="eggNOG" id="ENOG502RQMK">
    <property type="taxonomic scope" value="Eukaryota"/>
</dbReference>
<dbReference type="AlphaFoldDB" id="B7G603"/>
<evidence type="ECO:0000313" key="3">
    <source>
        <dbReference type="Proteomes" id="UP000000759"/>
    </source>
</evidence>
<dbReference type="PaxDb" id="2850-Phatr48104"/>
<name>B7G603_PHATC</name>
<reference evidence="3" key="2">
    <citation type="submission" date="2008-08" db="EMBL/GenBank/DDBJ databases">
        <authorList>
            <consortium name="Diatom Consortium"/>
            <person name="Grigoriev I."/>
            <person name="Grimwood J."/>
            <person name="Kuo A."/>
            <person name="Otillar R.P."/>
            <person name="Salamov A."/>
            <person name="Detter J.C."/>
            <person name="Lindquist E."/>
            <person name="Shapiro H."/>
            <person name="Lucas S."/>
            <person name="Glavina del Rio T."/>
            <person name="Pitluck S."/>
            <person name="Rokhsar D."/>
            <person name="Bowler C."/>
        </authorList>
    </citation>
    <scope>GENOME REANNOTATION</scope>
    <source>
        <strain evidence="3">CCAP 1055/1</strain>
    </source>
</reference>
<keyword evidence="3" id="KW-1185">Reference proteome</keyword>
<dbReference type="EMBL" id="CM000618">
    <property type="protein sequence ID" value="EEC45778.1"/>
    <property type="molecule type" value="Genomic_DNA"/>
</dbReference>
<dbReference type="OrthoDB" id="46333at2759"/>
<proteinExistence type="predicted"/>
<dbReference type="Gene3D" id="2.60.120.330">
    <property type="entry name" value="B-lactam Antibiotic, Isopenicillin N Synthase, Chain"/>
    <property type="match status" value="1"/>
</dbReference>